<dbReference type="InterPro" id="IPR043128">
    <property type="entry name" value="Rev_trsase/Diguanyl_cyclase"/>
</dbReference>
<dbReference type="GO" id="GO:0005886">
    <property type="term" value="C:plasma membrane"/>
    <property type="evidence" value="ECO:0007669"/>
    <property type="project" value="TreeGrafter"/>
</dbReference>
<dbReference type="Proteomes" id="UP000321723">
    <property type="component" value="Unassembled WGS sequence"/>
</dbReference>
<protein>
    <submittedName>
        <fullName evidence="3">Diguanylate cyclase (GGDEF)-like protein</fullName>
    </submittedName>
</protein>
<feature type="domain" description="GGDEF" evidence="1">
    <location>
        <begin position="198"/>
        <end position="332"/>
    </location>
</feature>
<dbReference type="GO" id="GO:0043709">
    <property type="term" value="P:cell adhesion involved in single-species biofilm formation"/>
    <property type="evidence" value="ECO:0007669"/>
    <property type="project" value="TreeGrafter"/>
</dbReference>
<dbReference type="SMART" id="SM00065">
    <property type="entry name" value="GAF"/>
    <property type="match status" value="1"/>
</dbReference>
<dbReference type="Gene3D" id="3.30.70.270">
    <property type="match status" value="1"/>
</dbReference>
<dbReference type="EMBL" id="JACHDN010000001">
    <property type="protein sequence ID" value="MBB5473065.1"/>
    <property type="molecule type" value="Genomic_DNA"/>
</dbReference>
<evidence type="ECO:0000313" key="5">
    <source>
        <dbReference type="Proteomes" id="UP000564629"/>
    </source>
</evidence>
<dbReference type="GO" id="GO:1902201">
    <property type="term" value="P:negative regulation of bacterial-type flagellum-dependent cell motility"/>
    <property type="evidence" value="ECO:0007669"/>
    <property type="project" value="TreeGrafter"/>
</dbReference>
<dbReference type="PANTHER" id="PTHR45138">
    <property type="entry name" value="REGULATORY COMPONENTS OF SENSORY TRANSDUCTION SYSTEM"/>
    <property type="match status" value="1"/>
</dbReference>
<dbReference type="SMART" id="SM00267">
    <property type="entry name" value="GGDEF"/>
    <property type="match status" value="1"/>
</dbReference>
<dbReference type="SUPFAM" id="SSF55781">
    <property type="entry name" value="GAF domain-like"/>
    <property type="match status" value="1"/>
</dbReference>
<gene>
    <name evidence="2" type="ORF">CHO01_27810</name>
    <name evidence="3" type="ORF">HNR08_001801</name>
</gene>
<evidence type="ECO:0000313" key="4">
    <source>
        <dbReference type="Proteomes" id="UP000321723"/>
    </source>
</evidence>
<evidence type="ECO:0000259" key="1">
    <source>
        <dbReference type="PROSITE" id="PS50887"/>
    </source>
</evidence>
<reference evidence="3 5" key="2">
    <citation type="submission" date="2020-08" db="EMBL/GenBank/DDBJ databases">
        <title>Sequencing the genomes of 1000 actinobacteria strains.</title>
        <authorList>
            <person name="Klenk H.-P."/>
        </authorList>
    </citation>
    <scope>NUCLEOTIDE SEQUENCE [LARGE SCALE GENOMIC DNA]</scope>
    <source>
        <strain evidence="3 5">DSM 9581</strain>
    </source>
</reference>
<dbReference type="RefSeq" id="WP_168430876.1">
    <property type="nucleotide sequence ID" value="NZ_BJVQ01000044.1"/>
</dbReference>
<dbReference type="GO" id="GO:0052621">
    <property type="term" value="F:diguanylate cyclase activity"/>
    <property type="evidence" value="ECO:0007669"/>
    <property type="project" value="TreeGrafter"/>
</dbReference>
<dbReference type="InterPro" id="IPR000160">
    <property type="entry name" value="GGDEF_dom"/>
</dbReference>
<dbReference type="InterPro" id="IPR029787">
    <property type="entry name" value="Nucleotide_cyclase"/>
</dbReference>
<organism evidence="2 4">
    <name type="scientific">Cellulomonas hominis</name>
    <dbReference type="NCBI Taxonomy" id="156981"/>
    <lineage>
        <taxon>Bacteria</taxon>
        <taxon>Bacillati</taxon>
        <taxon>Actinomycetota</taxon>
        <taxon>Actinomycetes</taxon>
        <taxon>Micrococcales</taxon>
        <taxon>Cellulomonadaceae</taxon>
        <taxon>Cellulomonas</taxon>
    </lineage>
</organism>
<dbReference type="NCBIfam" id="TIGR00254">
    <property type="entry name" value="GGDEF"/>
    <property type="match status" value="1"/>
</dbReference>
<dbReference type="InterPro" id="IPR029016">
    <property type="entry name" value="GAF-like_dom_sf"/>
</dbReference>
<comment type="caution">
    <text evidence="2">The sequence shown here is derived from an EMBL/GenBank/DDBJ whole genome shotgun (WGS) entry which is preliminary data.</text>
</comment>
<proteinExistence type="predicted"/>
<dbReference type="Proteomes" id="UP000564629">
    <property type="component" value="Unassembled WGS sequence"/>
</dbReference>
<dbReference type="Pfam" id="PF01590">
    <property type="entry name" value="GAF"/>
    <property type="match status" value="1"/>
</dbReference>
<dbReference type="AlphaFoldDB" id="A0A511FEK0"/>
<dbReference type="CDD" id="cd01949">
    <property type="entry name" value="GGDEF"/>
    <property type="match status" value="1"/>
</dbReference>
<keyword evidence="4" id="KW-1185">Reference proteome</keyword>
<dbReference type="InterPro" id="IPR050469">
    <property type="entry name" value="Diguanylate_Cyclase"/>
</dbReference>
<evidence type="ECO:0000313" key="3">
    <source>
        <dbReference type="EMBL" id="MBB5473065.1"/>
    </source>
</evidence>
<sequence>MTDAPPPARTSAPRGDGDDARHFALLAHRLGDLLTLAEVHEAGVVAARDVLAAGVAALARVEQDEWRVLVADPTDEAAAAEDALKDGEAVRALARTRETWRGAPGADPLRTRPVLVAPVVVNGDLWGVLCAVRDERAAPFGSDDAARGEVLGALVGAHIARLDLAEQVRHLVSDDPLTGLSTRRVADEAAQAAIDSGDETCIVMCDVDGLKRVNDELGHDAGDELLRAVAGVLRRASSGLPGSTAARIGGDEFCIVTCGIPRTTVVQVVDATVGDSALPYGASISYGIASSARGSLSAAPTPRSLFRRADAAQYHAKRSHAAARARQYRADDPGAVLGRAVSAGVTALAATGPAVLPRVCALAAAVTEAMGGSGWVVARAEGPDGDGPVVVARGGTSSLHVSGMRQIELARAPWVVTLESTLPADDRTVRTTLQTLLSLAVLGAA</sequence>
<dbReference type="PROSITE" id="PS50887">
    <property type="entry name" value="GGDEF"/>
    <property type="match status" value="1"/>
</dbReference>
<dbReference type="Pfam" id="PF00990">
    <property type="entry name" value="GGDEF"/>
    <property type="match status" value="1"/>
</dbReference>
<accession>A0A511FEK0</accession>
<dbReference type="Gene3D" id="3.30.450.40">
    <property type="match status" value="1"/>
</dbReference>
<evidence type="ECO:0000313" key="2">
    <source>
        <dbReference type="EMBL" id="GEL47665.1"/>
    </source>
</evidence>
<dbReference type="InterPro" id="IPR003018">
    <property type="entry name" value="GAF"/>
</dbReference>
<reference evidence="2 4" key="1">
    <citation type="submission" date="2019-07" db="EMBL/GenBank/DDBJ databases">
        <title>Whole genome shotgun sequence of Cellulomonas hominis NBRC 16055.</title>
        <authorList>
            <person name="Hosoyama A."/>
            <person name="Uohara A."/>
            <person name="Ohji S."/>
            <person name="Ichikawa N."/>
        </authorList>
    </citation>
    <scope>NUCLEOTIDE SEQUENCE [LARGE SCALE GENOMIC DNA]</scope>
    <source>
        <strain evidence="2 4">NBRC 16055</strain>
    </source>
</reference>
<dbReference type="SUPFAM" id="SSF55073">
    <property type="entry name" value="Nucleotide cyclase"/>
    <property type="match status" value="1"/>
</dbReference>
<dbReference type="PANTHER" id="PTHR45138:SF24">
    <property type="entry name" value="DIGUANYLATE CYCLASE DGCC-RELATED"/>
    <property type="match status" value="1"/>
</dbReference>
<name>A0A511FEK0_9CELL</name>
<dbReference type="EMBL" id="BJVQ01000044">
    <property type="protein sequence ID" value="GEL47665.1"/>
    <property type="molecule type" value="Genomic_DNA"/>
</dbReference>